<reference evidence="1" key="1">
    <citation type="submission" date="2020-04" db="EMBL/GenBank/DDBJ databases">
        <authorList>
            <person name="Alioto T."/>
            <person name="Alioto T."/>
            <person name="Gomez Garrido J."/>
        </authorList>
    </citation>
    <scope>NUCLEOTIDE SEQUENCE</scope>
    <source>
        <strain evidence="1">A484AB</strain>
    </source>
</reference>
<evidence type="ECO:0000313" key="1">
    <source>
        <dbReference type="EMBL" id="CAB4040290.1"/>
    </source>
</evidence>
<evidence type="ECO:0000313" key="2">
    <source>
        <dbReference type="Proteomes" id="UP001152795"/>
    </source>
</evidence>
<sequence length="123" mass="14775">VQRHILKAEDIELSERGFTERDTLVSISDQEINLESLAFRLYIAEERHIKRYRTEVTKKDKVQILKREQRVPSGRNFKKRHQEALKNRKYVNIILAGILLEIFQVKSQELFWLLKVKLEDKDK</sequence>
<comment type="caution">
    <text evidence="1">The sequence shown here is derived from an EMBL/GenBank/DDBJ whole genome shotgun (WGS) entry which is preliminary data.</text>
</comment>
<dbReference type="AlphaFoldDB" id="A0A6S7KE15"/>
<dbReference type="EMBL" id="CACRXK020026578">
    <property type="protein sequence ID" value="CAB4040290.1"/>
    <property type="molecule type" value="Genomic_DNA"/>
</dbReference>
<accession>A0A6S7KE15</accession>
<gene>
    <name evidence="1" type="ORF">PACLA_8A039285</name>
</gene>
<organism evidence="1 2">
    <name type="scientific">Paramuricea clavata</name>
    <name type="common">Red gorgonian</name>
    <name type="synonym">Violescent sea-whip</name>
    <dbReference type="NCBI Taxonomy" id="317549"/>
    <lineage>
        <taxon>Eukaryota</taxon>
        <taxon>Metazoa</taxon>
        <taxon>Cnidaria</taxon>
        <taxon>Anthozoa</taxon>
        <taxon>Octocorallia</taxon>
        <taxon>Malacalcyonacea</taxon>
        <taxon>Plexauridae</taxon>
        <taxon>Paramuricea</taxon>
    </lineage>
</organism>
<dbReference type="Proteomes" id="UP001152795">
    <property type="component" value="Unassembled WGS sequence"/>
</dbReference>
<name>A0A6S7KE15_PARCT</name>
<feature type="non-terminal residue" evidence="1">
    <location>
        <position position="123"/>
    </location>
</feature>
<proteinExistence type="predicted"/>
<protein>
    <submittedName>
        <fullName evidence="1">Uncharacterized protein</fullName>
    </submittedName>
</protein>
<keyword evidence="2" id="KW-1185">Reference proteome</keyword>